<reference evidence="9" key="1">
    <citation type="journal article" date="2017" name="bioRxiv">
        <title>Comparative analysis of the genomes of Stylophora pistillata and Acropora digitifera provides evidence for extensive differences between species of corals.</title>
        <authorList>
            <person name="Voolstra C.R."/>
            <person name="Li Y."/>
            <person name="Liew Y.J."/>
            <person name="Baumgarten S."/>
            <person name="Zoccola D."/>
            <person name="Flot J.-F."/>
            <person name="Tambutte S."/>
            <person name="Allemand D."/>
            <person name="Aranda M."/>
        </authorList>
    </citation>
    <scope>NUCLEOTIDE SEQUENCE [LARGE SCALE GENOMIC DNA]</scope>
</reference>
<feature type="region of interest" description="Disordered" evidence="4">
    <location>
        <begin position="1813"/>
        <end position="1857"/>
    </location>
</feature>
<evidence type="ECO:0000259" key="7">
    <source>
        <dbReference type="Pfam" id="PF25521"/>
    </source>
</evidence>
<dbReference type="OrthoDB" id="5989012at2759"/>
<feature type="repeat" description="ANK" evidence="3">
    <location>
        <begin position="1081"/>
        <end position="1113"/>
    </location>
</feature>
<evidence type="ECO:0000256" key="2">
    <source>
        <dbReference type="ARBA" id="ARBA00023043"/>
    </source>
</evidence>
<evidence type="ECO:0000256" key="3">
    <source>
        <dbReference type="PROSITE-ProRule" id="PRU00023"/>
    </source>
</evidence>
<dbReference type="Pfam" id="PF24883">
    <property type="entry name" value="NPHP3_N"/>
    <property type="match status" value="1"/>
</dbReference>
<dbReference type="InterPro" id="IPR002110">
    <property type="entry name" value="Ankyrin_rpt"/>
</dbReference>
<dbReference type="InterPro" id="IPR056884">
    <property type="entry name" value="NPHP3-like_N"/>
</dbReference>
<dbReference type="InterPro" id="IPR027417">
    <property type="entry name" value="P-loop_NTPase"/>
</dbReference>
<dbReference type="Gene3D" id="3.40.50.300">
    <property type="entry name" value="P-loop containing nucleotide triphosphate hydrolases"/>
    <property type="match status" value="1"/>
</dbReference>
<dbReference type="InterPro" id="IPR036770">
    <property type="entry name" value="Ankyrin_rpt-contain_sf"/>
</dbReference>
<dbReference type="InterPro" id="IPR058056">
    <property type="entry name" value="WH_TANC1/2"/>
</dbReference>
<proteinExistence type="predicted"/>
<feature type="repeat" description="ANK" evidence="3">
    <location>
        <begin position="879"/>
        <end position="911"/>
    </location>
</feature>
<name>A0A2B4SDB0_STYPI</name>
<dbReference type="Proteomes" id="UP000225706">
    <property type="component" value="Unassembled WGS sequence"/>
</dbReference>
<dbReference type="EMBL" id="LSMT01000124">
    <property type="protein sequence ID" value="PFX26522.1"/>
    <property type="molecule type" value="Genomic_DNA"/>
</dbReference>
<feature type="repeat" description="ANK" evidence="3">
    <location>
        <begin position="1345"/>
        <end position="1377"/>
    </location>
</feature>
<keyword evidence="5" id="KW-0472">Membrane</keyword>
<evidence type="ECO:0000256" key="1">
    <source>
        <dbReference type="ARBA" id="ARBA00022737"/>
    </source>
</evidence>
<dbReference type="Pfam" id="PF15112">
    <property type="entry name" value="DUF4559"/>
    <property type="match status" value="1"/>
</dbReference>
<dbReference type="PANTHER" id="PTHR24123">
    <property type="entry name" value="ANKYRIN REPEAT-CONTAINING"/>
    <property type="match status" value="1"/>
</dbReference>
<keyword evidence="1" id="KW-0677">Repeat</keyword>
<dbReference type="Gene3D" id="1.25.40.20">
    <property type="entry name" value="Ankyrin repeat-containing domain"/>
    <property type="match status" value="6"/>
</dbReference>
<feature type="repeat" description="ANK" evidence="3">
    <location>
        <begin position="1114"/>
        <end position="1146"/>
    </location>
</feature>
<sequence length="2016" mass="229570">MASTSTSGTLGQMAKPEYRNWLALGHALTTVLCQGLRPFVTQEVEALHRYVTARVPTPCTCVHVPRRRPNEYHDMRKCIGAQVLAACHHRCKPNWKQSDPAKWMDPLLGPWEIAKLFLPYLGGHVNIRSADDMDINGILNLMYWCNHFTIPQSLIKDVRDIRNEGSAHTTKLEISDAAKTAAFDAIEKLLNDSQLAADEDAKKALGEVISLKSITDLHSREAQILADLKEVIHENMLSLTEESERNRVLVTELQEQQEFLEMVVEDLTQENKSWIVRIAEWILELMIFTFGILFALIKGFRTEILFMFLFSTFCAVLDYDTLIKDGCSIKQYEDRWTRKHFDFDDFATTSRAGFIGRQWLYRDIEELRENLSNRGVLLVGNPGSGKTAFVSNLLCSRAASPLIHDKIAGYHFCMHSDKGTQNGAKFVENLANMISSTFVEYGKIVSRDSFVRRVLQKDCAQAPDWCFQEGILTPLKNLLHPPKETWYIVIDALDECSVDGQGEILKMLKSKVRRLPKWLKVITTSRNVSSITSYLDGVRILELKSKDERNLEDIVTYLSLKIYPLKTSILHDLKTYFSIKNNSSLRQQIVTSIMERAQGNFLFARVLLDCLLGTPERVSCTDQGFPKTLDNIFQLNFERKFSSRESFRPFREIFEILVAAYTPLSAEDIFYVLKRDYPDLDYEYDLMPKLKEVSLFFWDRSEKGLVRIYHSSLSDWLTRESNKGNDFYVKKQKGHRRLAEYYLEQLKRNMKALTPAKALYLACHIVEAGSNKNQVDEFQALSSNRVNGSDEVKTTSLHLSSRLVNPEITKLLMTHFDDMDCLDNNHRTPAFIAATSGNLENLIILSSKGADINYTVSCPNFKAPTDVRKALRECKRRTCEYSSLHIAAQEGNVDVVKFLIDHHVSKSKTTGCNNTAVQLAAANGHLEVVIALKKAGAYLDGISLHHAAARDHHHVVEYLLKEGVRDLCIDFSPFIEFCPATNIKGIKVHVYDNIHLKIGETALHVAAKNNHPSVIKTLLRYRDEESAINCSNAAGRWPLHEAVYYNNYDALQAMLAAGLNMSVRCNLRPRTSCLIQKCCPCEFTPLHIAAKYGHHSAVQLLITEKADLNAEDCNGSTPLHIASCHGMVSIINLLVKSGGNINSRSFNGSTPFHSAAACFATSAFWLLLDLGSDFFAKDSKDMTALHYVVKDIEVVGREYFDDLYVQEPKDWIEVGPKEKEPWERVRHQRFWLNVMIAMSKSFVTNMVERELPYSLNSVLYLYSSVFFELGKKANASSVLTGNNGLDQSSLVIIAMPFAYFYDVTFQALLKSRVFTINRPYEPSVVPKQLTRAISNTFTIFYPNVRNCTILTVAVRANMAHTVNTYLQAGADVNCQDQSEHTPLSSYLHSGGRHMSKVLVKHGATVEISCDQPFEKSTLHLISYHKLHYLHYLPQFLRGDEKWSKFLSNESFLFDYFLNRYEEVREEGRTRTIHTGDGPLTSAMKLHPRGTKILNECFDAEGYNALHRAAQGANVVAIEKFLSWGADPTLKNSDGYSPLWLAVFYSVKYTPFLNLRGKNFLTDLEVDLASESASVILDHVLQTNMIDIGCSESQLDLTIYHIAAIRGMWRFISYLLSERRVKGIDVNCPNKDGITPLYLAMLVGGLNCEWPNPWCKVVEIIRLHGGILQFPTLEAEYFLIFDLFFGMSPDRTYSDLAEEEIITLQANVERHDCEGYELNTDLSKTSGELYKLHNDYIKKIKKCSSGSEECSPEINRYLFQLEALNLVLHKLYRFKLQHTIIRSGFVRFLEEETWRMQMFLLHVTQPHERVSCRFGRKRNERKTKTQGKIGIADRGLDDKEGDNEDEKNDDDNDDKDAGNGCECMNIDRALRKSYSDFKTSFDQMQKLSEQAISSISSMGKKSPRILLKLNRALLKLDTTMACDWQAITRKYITLNFQIQISKHGTLHVNEHSRVVSITDFASSRMKKIFIDSSTETLELALKLASEKSSTVLDDLYYLTNLKFRKPPLWKGTFDLWG</sequence>
<dbReference type="SMART" id="SM00248">
    <property type="entry name" value="ANK"/>
    <property type="match status" value="14"/>
</dbReference>
<dbReference type="STRING" id="50429.A0A2B4SDB0"/>
<feature type="transmembrane region" description="Helical" evidence="5">
    <location>
        <begin position="274"/>
        <end position="297"/>
    </location>
</feature>
<feature type="repeat" description="ANK" evidence="3">
    <location>
        <begin position="1034"/>
        <end position="1066"/>
    </location>
</feature>
<dbReference type="Pfam" id="PF12796">
    <property type="entry name" value="Ank_2"/>
    <property type="match status" value="3"/>
</dbReference>
<feature type="repeat" description="ANK" evidence="3">
    <location>
        <begin position="1147"/>
        <end position="1179"/>
    </location>
</feature>
<organism evidence="8 9">
    <name type="scientific">Stylophora pistillata</name>
    <name type="common">Smooth cauliflower coral</name>
    <dbReference type="NCBI Taxonomy" id="50429"/>
    <lineage>
        <taxon>Eukaryota</taxon>
        <taxon>Metazoa</taxon>
        <taxon>Cnidaria</taxon>
        <taxon>Anthozoa</taxon>
        <taxon>Hexacorallia</taxon>
        <taxon>Scleractinia</taxon>
        <taxon>Astrocoeniina</taxon>
        <taxon>Pocilloporidae</taxon>
        <taxon>Stylophora</taxon>
    </lineage>
</organism>
<dbReference type="PRINTS" id="PR01415">
    <property type="entry name" value="ANKYRIN"/>
</dbReference>
<dbReference type="SUPFAM" id="SSF48403">
    <property type="entry name" value="Ankyrin repeat"/>
    <property type="match status" value="3"/>
</dbReference>
<evidence type="ECO:0000313" key="9">
    <source>
        <dbReference type="Proteomes" id="UP000225706"/>
    </source>
</evidence>
<gene>
    <name evidence="8" type="primary">ANKRD50</name>
    <name evidence="8" type="ORF">AWC38_SpisGene8802</name>
</gene>
<feature type="repeat" description="ANK" evidence="3">
    <location>
        <begin position="998"/>
        <end position="1030"/>
    </location>
</feature>
<evidence type="ECO:0000256" key="5">
    <source>
        <dbReference type="SAM" id="Phobius"/>
    </source>
</evidence>
<accession>A0A2B4SDB0</accession>
<feature type="compositionally biased region" description="Basic residues" evidence="4">
    <location>
        <begin position="1813"/>
        <end position="1824"/>
    </location>
</feature>
<dbReference type="PANTHER" id="PTHR24123:SF33">
    <property type="entry name" value="PROTEIN HOS4"/>
    <property type="match status" value="1"/>
</dbReference>
<keyword evidence="2 3" id="KW-0040">ANK repeat</keyword>
<feature type="compositionally biased region" description="Acidic residues" evidence="4">
    <location>
        <begin position="1838"/>
        <end position="1853"/>
    </location>
</feature>
<dbReference type="PROSITE" id="PS50297">
    <property type="entry name" value="ANK_REP_REGION"/>
    <property type="match status" value="4"/>
</dbReference>
<dbReference type="InterPro" id="IPR027897">
    <property type="entry name" value="DUF4559"/>
</dbReference>
<dbReference type="PROSITE" id="PS50088">
    <property type="entry name" value="ANK_REPEAT"/>
    <property type="match status" value="8"/>
</dbReference>
<keyword evidence="9" id="KW-1185">Reference proteome</keyword>
<protein>
    <submittedName>
        <fullName evidence="8">Ankyrin repeat domain-containing protein 50</fullName>
    </submittedName>
</protein>
<dbReference type="InterPro" id="IPR051165">
    <property type="entry name" value="Multifunctional_ANK_Repeat"/>
</dbReference>
<feature type="domain" description="Nephrocystin 3-like N-terminal" evidence="6">
    <location>
        <begin position="359"/>
        <end position="526"/>
    </location>
</feature>
<feature type="repeat" description="ANK" evidence="3">
    <location>
        <begin position="1500"/>
        <end position="1532"/>
    </location>
</feature>
<evidence type="ECO:0000313" key="8">
    <source>
        <dbReference type="EMBL" id="PFX26522.1"/>
    </source>
</evidence>
<keyword evidence="5" id="KW-0812">Transmembrane</keyword>
<comment type="caution">
    <text evidence="8">The sequence shown here is derived from an EMBL/GenBank/DDBJ whole genome shotgun (WGS) entry which is preliminary data.</text>
</comment>
<evidence type="ECO:0000256" key="4">
    <source>
        <dbReference type="SAM" id="MobiDB-lite"/>
    </source>
</evidence>
<feature type="domain" description="TANC1/2-like winged helix" evidence="7">
    <location>
        <begin position="640"/>
        <end position="777"/>
    </location>
</feature>
<evidence type="ECO:0000259" key="6">
    <source>
        <dbReference type="Pfam" id="PF24883"/>
    </source>
</evidence>
<dbReference type="SUPFAM" id="SSF52540">
    <property type="entry name" value="P-loop containing nucleoside triphosphate hydrolases"/>
    <property type="match status" value="1"/>
</dbReference>
<dbReference type="Pfam" id="PF25521">
    <property type="entry name" value="WHD_TANC1"/>
    <property type="match status" value="1"/>
</dbReference>
<keyword evidence="5" id="KW-1133">Transmembrane helix</keyword>